<keyword evidence="2" id="KW-1185">Reference proteome</keyword>
<name>A0A369KHC4_HYPMA</name>
<proteinExistence type="predicted"/>
<sequence>MEGTSEDPTPLTLCPLNPSVLHVVNGSQNGISSHTFHGRDWFNEGDAVIFDCVIVDVLEPRPYEGSPSVWR</sequence>
<accession>A0A369KHC4</accession>
<reference evidence="1" key="1">
    <citation type="submission" date="2018-04" db="EMBL/GenBank/DDBJ databases">
        <title>Whole genome sequencing of Hypsizygus marmoreus.</title>
        <authorList>
            <person name="Choi I.-G."/>
            <person name="Min B."/>
            <person name="Kim J.-G."/>
            <person name="Kim S."/>
            <person name="Oh Y.-L."/>
            <person name="Kong W.-S."/>
            <person name="Park H."/>
            <person name="Jeong J."/>
            <person name="Song E.-S."/>
        </authorList>
    </citation>
    <scope>NUCLEOTIDE SEQUENCE [LARGE SCALE GENOMIC DNA]</scope>
    <source>
        <strain evidence="1">51987-8</strain>
    </source>
</reference>
<gene>
    <name evidence="1" type="ORF">Hypma_007070</name>
</gene>
<dbReference type="AlphaFoldDB" id="A0A369KHC4"/>
<dbReference type="InParanoid" id="A0A369KHC4"/>
<dbReference type="Proteomes" id="UP000076154">
    <property type="component" value="Unassembled WGS sequence"/>
</dbReference>
<organism evidence="1 2">
    <name type="scientific">Hypsizygus marmoreus</name>
    <name type="common">White beech mushroom</name>
    <name type="synonym">Agaricus marmoreus</name>
    <dbReference type="NCBI Taxonomy" id="39966"/>
    <lineage>
        <taxon>Eukaryota</taxon>
        <taxon>Fungi</taxon>
        <taxon>Dikarya</taxon>
        <taxon>Basidiomycota</taxon>
        <taxon>Agaricomycotina</taxon>
        <taxon>Agaricomycetes</taxon>
        <taxon>Agaricomycetidae</taxon>
        <taxon>Agaricales</taxon>
        <taxon>Tricholomatineae</taxon>
        <taxon>Lyophyllaceae</taxon>
        <taxon>Hypsizygus</taxon>
    </lineage>
</organism>
<evidence type="ECO:0000313" key="2">
    <source>
        <dbReference type="Proteomes" id="UP000076154"/>
    </source>
</evidence>
<evidence type="ECO:0000313" key="1">
    <source>
        <dbReference type="EMBL" id="RDB30316.1"/>
    </source>
</evidence>
<dbReference type="EMBL" id="LUEZ02000005">
    <property type="protein sequence ID" value="RDB30316.1"/>
    <property type="molecule type" value="Genomic_DNA"/>
</dbReference>
<comment type="caution">
    <text evidence="1">The sequence shown here is derived from an EMBL/GenBank/DDBJ whole genome shotgun (WGS) entry which is preliminary data.</text>
</comment>
<protein>
    <submittedName>
        <fullName evidence="1">Uncharacterized protein</fullName>
    </submittedName>
</protein>